<evidence type="ECO:0000313" key="4">
    <source>
        <dbReference type="EMBL" id="PNV72855.1"/>
    </source>
</evidence>
<feature type="transmembrane region" description="Helical" evidence="2">
    <location>
        <begin position="510"/>
        <end position="530"/>
    </location>
</feature>
<dbReference type="Pfam" id="PF07228">
    <property type="entry name" value="SpoIIE"/>
    <property type="match status" value="1"/>
</dbReference>
<evidence type="ECO:0000259" key="3">
    <source>
        <dbReference type="PROSITE" id="PS50885"/>
    </source>
</evidence>
<dbReference type="Gene3D" id="6.10.340.10">
    <property type="match status" value="1"/>
</dbReference>
<dbReference type="Gene3D" id="3.60.40.10">
    <property type="entry name" value="PPM-type phosphatase domain"/>
    <property type="match status" value="1"/>
</dbReference>
<dbReference type="PANTHER" id="PTHR32089">
    <property type="entry name" value="METHYL-ACCEPTING CHEMOTAXIS PROTEIN MCPB"/>
    <property type="match status" value="1"/>
</dbReference>
<evidence type="ECO:0000313" key="5">
    <source>
        <dbReference type="Proteomes" id="UP000094669"/>
    </source>
</evidence>
<dbReference type="Proteomes" id="UP000094669">
    <property type="component" value="Unassembled WGS sequence"/>
</dbReference>
<feature type="transmembrane region" description="Helical" evidence="2">
    <location>
        <begin position="70"/>
        <end position="89"/>
    </location>
</feature>
<dbReference type="SUPFAM" id="SSF158472">
    <property type="entry name" value="HAMP domain-like"/>
    <property type="match status" value="1"/>
</dbReference>
<feature type="transmembrane region" description="Helical" evidence="2">
    <location>
        <begin position="40"/>
        <end position="58"/>
    </location>
</feature>
<dbReference type="InterPro" id="IPR003660">
    <property type="entry name" value="HAMP_dom"/>
</dbReference>
<evidence type="ECO:0000256" key="1">
    <source>
        <dbReference type="SAM" id="Coils"/>
    </source>
</evidence>
<dbReference type="InterPro" id="IPR001932">
    <property type="entry name" value="PPM-type_phosphatase-like_dom"/>
</dbReference>
<dbReference type="SUPFAM" id="SSF81606">
    <property type="entry name" value="PP2C-like"/>
    <property type="match status" value="1"/>
</dbReference>
<dbReference type="SUPFAM" id="SSF48452">
    <property type="entry name" value="TPR-like"/>
    <property type="match status" value="1"/>
</dbReference>
<dbReference type="EMBL" id="MCRM02000027">
    <property type="protein sequence ID" value="PNV72855.1"/>
    <property type="molecule type" value="Genomic_DNA"/>
</dbReference>
<comment type="caution">
    <text evidence="4">The sequence shown here is derived from an EMBL/GenBank/DDBJ whole genome shotgun (WGS) entry which is preliminary data.</text>
</comment>
<feature type="coiled-coil region" evidence="1">
    <location>
        <begin position="590"/>
        <end position="617"/>
    </location>
</feature>
<organism evidence="4 5">
    <name type="scientific">Leptospira inadai serovar Lyme</name>
    <dbReference type="NCBI Taxonomy" id="293084"/>
    <lineage>
        <taxon>Bacteria</taxon>
        <taxon>Pseudomonadati</taxon>
        <taxon>Spirochaetota</taxon>
        <taxon>Spirochaetia</taxon>
        <taxon>Leptospirales</taxon>
        <taxon>Leptospiraceae</taxon>
        <taxon>Leptospira</taxon>
    </lineage>
</organism>
<sequence length="1048" mass="118542">MDLFQCNFYFFGSALASAFGLFVSQFFLSLKERTRPALHLGLFSFSFFIFHFGYAMGFSSSAEWTVYHRLIVIPSSMVIFIEILTFFFYFPEPKGVKIGNVIRIVLYAIAALFGVYYIYSSLKAPRAYNIGSHYWDFESHAFYKWFSLFVLLLTLFFVIAGVWRAFVSKGKERRAVIYFLIGFCIVGVLPGIMNSLSRDGSVSRASYQQTADLSLVIGLFLIVILYANVTEERTTILSRITAITMATCLLTLQLVGYFVLSGYDDSFDQIRNQEIKAVVNDGETPEGLVYLTSYSPKSDTFNFPYKTGNVSLDTRSEFQIRFTHLRILLCNLGNLRGKERWKKSQTVLEDAPPEFFVYKAGIKEFLTSKNESNVSDSEMASFLNMLSDRFGVIRSKYLHLPDKADKSGVLNLLKDKNPSISAGLAILKQSLENESLQADGKASEKILLPISSMVEPGKRIYRILKSNPEGSGTDTFTVSYMYKRPDNDSFFEIGFRYGMLRNFIHIPSLIFVYSLIAVVLAVSIGFRYFFRLALVIPLNEVVDGLQAINAGDLNYRLQPRVEDEVGFIARSFNRMARSIQAGRKRLDKYAKELEHKVKERTIELENTLNEVRELKRLQDGDFFLTSLLIKPLGSNKSESKDVKVDFFLEQKKKFTFKNREDEIGGDLNVSNNIRLNGQPYVVFLNGDAMGKSMQGAGGALVLGAVLESIVERTKNVESVRSKSPERWMKDTFIELHKVFESFEGSMLVSCMMGLLDETTGSLLFLNAEHPRAVLYKDGKASFIGDKFNCRKLGTTGIEGKIRIETFQLSPGDSIIVGSDGRDDILIGNASDGNRIINDDEELFLRMVEEGEGNLNNIYEAILREGELIDDLSMIRLSYKGEFLLDNFVDGDYSNRIKELLSEAKKAENEENLAEAIAILEKIEALDPKVPIVKKKLIKLFLKNGKYDQAARYAEDYLQLRPIDNEILFISSVIARKVGELNKAVELGERLRLRDPEHLNNLISLSRVYMTLKNYERSKILLSAALKINPKSETASKLSNTLSKITSSS</sequence>
<name>A0ABX4YEL2_9LEPT</name>
<feature type="transmembrane region" description="Helical" evidence="2">
    <location>
        <begin position="142"/>
        <end position="163"/>
    </location>
</feature>
<evidence type="ECO:0000256" key="2">
    <source>
        <dbReference type="SAM" id="Phobius"/>
    </source>
</evidence>
<protein>
    <submittedName>
        <fullName evidence="4">Stage II sporulation protein E</fullName>
    </submittedName>
</protein>
<dbReference type="InterPro" id="IPR011990">
    <property type="entry name" value="TPR-like_helical_dom_sf"/>
</dbReference>
<gene>
    <name evidence="4" type="ORF">BES34_018545</name>
</gene>
<feature type="transmembrane region" description="Helical" evidence="2">
    <location>
        <begin position="213"/>
        <end position="229"/>
    </location>
</feature>
<keyword evidence="5" id="KW-1185">Reference proteome</keyword>
<dbReference type="InterPro" id="IPR036457">
    <property type="entry name" value="PPM-type-like_dom_sf"/>
</dbReference>
<dbReference type="PROSITE" id="PS50885">
    <property type="entry name" value="HAMP"/>
    <property type="match status" value="1"/>
</dbReference>
<dbReference type="Pfam" id="PF00672">
    <property type="entry name" value="HAMP"/>
    <property type="match status" value="1"/>
</dbReference>
<feature type="transmembrane region" description="Helical" evidence="2">
    <location>
        <begin position="101"/>
        <end position="122"/>
    </location>
</feature>
<keyword evidence="1" id="KW-0175">Coiled coil</keyword>
<feature type="transmembrane region" description="Helical" evidence="2">
    <location>
        <begin position="6"/>
        <end position="28"/>
    </location>
</feature>
<feature type="coiled-coil region" evidence="1">
    <location>
        <begin position="889"/>
        <end position="925"/>
    </location>
</feature>
<keyword evidence="2" id="KW-0472">Membrane</keyword>
<keyword evidence="2" id="KW-0812">Transmembrane</keyword>
<reference evidence="4" key="1">
    <citation type="submission" date="2018-01" db="EMBL/GenBank/DDBJ databases">
        <title>Genomic characterization of Leptospira inadai serogroup Lyme isolated from captured rat in Brazil and comparative analysis with human reference strain.</title>
        <authorList>
            <person name="Moreno L.Z."/>
            <person name="Loureiro A.P."/>
            <person name="Miraglia F."/>
            <person name="Kremer F.S."/>
            <person name="Eslabao M.R."/>
            <person name="Dellagostin O.A."/>
            <person name="Lilenbaum W."/>
            <person name="Moreno A.M."/>
        </authorList>
    </citation>
    <scope>NUCLEOTIDE SEQUENCE [LARGE SCALE GENOMIC DNA]</scope>
    <source>
        <strain evidence="4">M34/99</strain>
    </source>
</reference>
<keyword evidence="2" id="KW-1133">Transmembrane helix</keyword>
<feature type="domain" description="HAMP" evidence="3">
    <location>
        <begin position="532"/>
        <end position="584"/>
    </location>
</feature>
<dbReference type="PANTHER" id="PTHR32089:SF114">
    <property type="entry name" value="METHYL-ACCEPTING CHEMOTAXIS PROTEIN MCPB"/>
    <property type="match status" value="1"/>
</dbReference>
<dbReference type="Gene3D" id="1.25.40.10">
    <property type="entry name" value="Tetratricopeptide repeat domain"/>
    <property type="match status" value="1"/>
</dbReference>
<proteinExistence type="predicted"/>
<accession>A0ABX4YEL2</accession>
<dbReference type="SMART" id="SM00304">
    <property type="entry name" value="HAMP"/>
    <property type="match status" value="1"/>
</dbReference>
<feature type="transmembrane region" description="Helical" evidence="2">
    <location>
        <begin position="175"/>
        <end position="193"/>
    </location>
</feature>
<dbReference type="RefSeq" id="WP_010412387.1">
    <property type="nucleotide sequence ID" value="NZ_MCRM02000027.1"/>
</dbReference>
<dbReference type="CDD" id="cd06225">
    <property type="entry name" value="HAMP"/>
    <property type="match status" value="1"/>
</dbReference>